<protein>
    <submittedName>
        <fullName evidence="1">Uncharacterized protein</fullName>
    </submittedName>
</protein>
<sequence length="187" mass="21211">MAEIKSTLDIVLEKTKHLVLTPEERRAMEQREHLEKVPGMVQRFVDGAWTLDQMMEAWRSVPEPYREEARRSLLQRLLGFLSEETPLEKFLSAFRALASPADAPFVDRLERLAAEHADADRSWETRRQRLLAQLAEKGVRGDAVHVTPALDPQWQESYSASGHTLQALKAQWLAALAETAPLGSQES</sequence>
<dbReference type="Proteomes" id="UP000276223">
    <property type="component" value="Unassembled WGS sequence"/>
</dbReference>
<accession>A0A3N1UVA2</accession>
<organism evidence="1 2">
    <name type="scientific">Desulfosoma caldarium</name>
    <dbReference type="NCBI Taxonomy" id="610254"/>
    <lineage>
        <taxon>Bacteria</taxon>
        <taxon>Pseudomonadati</taxon>
        <taxon>Thermodesulfobacteriota</taxon>
        <taxon>Syntrophobacteria</taxon>
        <taxon>Syntrophobacterales</taxon>
        <taxon>Syntrophobacteraceae</taxon>
        <taxon>Desulfosoma</taxon>
    </lineage>
</organism>
<evidence type="ECO:0000313" key="1">
    <source>
        <dbReference type="EMBL" id="ROQ91076.1"/>
    </source>
</evidence>
<name>A0A3N1UVA2_9BACT</name>
<dbReference type="AlphaFoldDB" id="A0A3N1UVA2"/>
<evidence type="ECO:0000313" key="2">
    <source>
        <dbReference type="Proteomes" id="UP000276223"/>
    </source>
</evidence>
<dbReference type="OrthoDB" id="5421655at2"/>
<proteinExistence type="predicted"/>
<keyword evidence="2" id="KW-1185">Reference proteome</keyword>
<dbReference type="EMBL" id="RJVA01000013">
    <property type="protein sequence ID" value="ROQ91076.1"/>
    <property type="molecule type" value="Genomic_DNA"/>
</dbReference>
<comment type="caution">
    <text evidence="1">The sequence shown here is derived from an EMBL/GenBank/DDBJ whole genome shotgun (WGS) entry which is preliminary data.</text>
</comment>
<dbReference type="RefSeq" id="WP_123290799.1">
    <property type="nucleotide sequence ID" value="NZ_RJVA01000013.1"/>
</dbReference>
<gene>
    <name evidence="1" type="ORF">EDC27_2353</name>
</gene>
<reference evidence="1 2" key="1">
    <citation type="submission" date="2018-11" db="EMBL/GenBank/DDBJ databases">
        <title>Genomic Encyclopedia of Type Strains, Phase IV (KMG-IV): sequencing the most valuable type-strain genomes for metagenomic binning, comparative biology and taxonomic classification.</title>
        <authorList>
            <person name="Goeker M."/>
        </authorList>
    </citation>
    <scope>NUCLEOTIDE SEQUENCE [LARGE SCALE GENOMIC DNA]</scope>
    <source>
        <strain evidence="1 2">DSM 22027</strain>
    </source>
</reference>